<feature type="region of interest" description="Disordered" evidence="6">
    <location>
        <begin position="574"/>
        <end position="600"/>
    </location>
</feature>
<evidence type="ECO:0000256" key="6">
    <source>
        <dbReference type="SAM" id="MobiDB-lite"/>
    </source>
</evidence>
<dbReference type="InterPro" id="IPR001304">
    <property type="entry name" value="C-type_lectin-like"/>
</dbReference>
<dbReference type="Gene3D" id="1.20.1070.10">
    <property type="entry name" value="Rhodopsin 7-helix transmembrane proteins"/>
    <property type="match status" value="1"/>
</dbReference>
<evidence type="ECO:0000256" key="3">
    <source>
        <dbReference type="ARBA" id="ARBA00022989"/>
    </source>
</evidence>
<organism evidence="11 12">
    <name type="scientific">Pomacea canaliculata</name>
    <name type="common">Golden apple snail</name>
    <dbReference type="NCBI Taxonomy" id="400727"/>
    <lineage>
        <taxon>Eukaryota</taxon>
        <taxon>Metazoa</taxon>
        <taxon>Spiralia</taxon>
        <taxon>Lophotrochozoa</taxon>
        <taxon>Mollusca</taxon>
        <taxon>Gastropoda</taxon>
        <taxon>Caenogastropoda</taxon>
        <taxon>Architaenioglossa</taxon>
        <taxon>Ampullarioidea</taxon>
        <taxon>Ampullariidae</taxon>
        <taxon>Pomacea</taxon>
    </lineage>
</organism>
<feature type="compositionally biased region" description="Polar residues" evidence="6">
    <location>
        <begin position="574"/>
        <end position="597"/>
    </location>
</feature>
<feature type="compositionally biased region" description="Low complexity" evidence="6">
    <location>
        <begin position="249"/>
        <end position="259"/>
    </location>
</feature>
<dbReference type="CDD" id="cd00037">
    <property type="entry name" value="CLECT"/>
    <property type="match status" value="2"/>
</dbReference>
<feature type="compositionally biased region" description="Low complexity" evidence="6">
    <location>
        <begin position="951"/>
        <end position="987"/>
    </location>
</feature>
<dbReference type="InterPro" id="IPR016186">
    <property type="entry name" value="C-type_lectin-like/link_sf"/>
</dbReference>
<proteinExistence type="predicted"/>
<name>A0A2T7NUI8_POMCA</name>
<feature type="domain" description="GAIN-B" evidence="9">
    <location>
        <begin position="1648"/>
        <end position="1801"/>
    </location>
</feature>
<sequence length="2119" mass="232404">MSGGHALITLGVKDINQEPKGHDSNKISMDVFVEEAYIHATREREEFEQRQAGEECLFFSTEAVSWFEAQRTCREIWTGLHEEEERLLWDDPAHGEVRNLAGYDGSPAESNGGWSWNSSSFFDKNSTCGLLQLNSEPPLSHGRNRRQLDLVKLSVGSDVNTGLEEDIESNHNREKREQKLEPATNIFYDQDITRQDDKAAGNTSTQKTEEASSSSRKPDNTTVDPVSSEDDELQNELKKRSTKVQPEMTTTPSSSPSSTENGVSNGQTTPLTFLPTSQSQLHTVSSSVDNSTNSSGLTEFSWIQHDETTTAVESDLKSKVDDIEDAFNIFSKNSSTFTGNVQNFLSKESLPPSLSAVVQTEVESFGDGVENVTLISDHNLFMEHSNTSTKVGVTTISVPVSSKSSNLPVDISLAEQKSFQTFDVTPKTVTDSTGPVATREQVQVGLLGEKNEGTDDTTTKSVTPPIEATANTTDNTQSVTQPVEATANTMDNTQSVTPPVEATANTIDNTRSVTPPVEATANTIDNTRSVTPPVEVTTNTIDNTRSVTPPVEVTANTTDNIWSVTPPVEVTTNTIDNTQSVTPPAEVTANTTDNIGSVTPPVEATANTIDNTRSVTPPVEATANTIDNTRSVTPPVEVTTNTIDNTRSVTPPVEVTANTTDNIWSVTPPVEVTTNTIDNTQSVTPPVDVTANTIDNVMSVTPSVEVTAHTTDNTRSVTPPVEVTTNTIDNTRSVTPPVEATANTIDNTRSVTPPVEVTTNTIDNTRSVTPPAEVTANTIDNTQSVTPPVEVTTNTTDNTQSVTPLLQVAANATDNIGSVTPPVEITANTIDNTRSVTPPVEVTHNTQSVTPPVDVTDNTQSVTPPLQVTVNATDNIWSVTPPVEVTAHTTDNTQSVTPPVEVTAHTTDNTQSVTPPVEVTAHTTDNTQSVTPPVEVTAHTTDNTQSVTPPVDTTDNTRNVTPPTTTTEKQWSEMSSTTDTEETPGGTTVSYPTLRQDGVNTIHADGSHVVGTGRKAKMSLRNCQQKNRFVCASKSIGGLRAVGHCERGWLGHSLLPQCYKPVGTPATYPVAWRQCSLEGAALISVENTFYRNITELLIWTMRHLHGFPSGSVWVNGTVTSNKQLDRICDAIRDGKLEQQPCTKSLPFICQKSSRTVGDRSSVHQMKDDIVVENMTSATPQPLWCPVQTTSHDDLVIWYKDGSPIPPESGNQNQWTSTISRSPGILHLTTDLLRRLGYSKRFRQPAMLQGLYWCKVWRPHPLTSLSSYKIFVRFTDVITLQGFVKSTGISPETETFFNKMKNMNSLPGIISRDMERINEEALRDVRDRQPYLQDIMSTVTRVDADTSETEMRTYLCLSVNNLPVPVKGLLVEEYLQLCSPAAACQPGVPARLECQPVARQGPALLSDSSPLTFLSVAEMCPQAKLLDKSTGHEATFPSTPVNHLAMSKEFCDGDFVGYAMCSGNLRTGSSWGHRQIEHSCNSTGHVTRGSLNLANLSIVFTWMKRAVHIEPENVADVTNRLERILTSTDQLTEVDVEAVAGVISRITVVPVLPVDVGQHLLQIVSRVLDSPPEVLRRAQEQSNATTRLVILSDLDYFSGKMDFAQTPHVRYVTPNIAMELWNLGKTRETVIGFGATTDLNGTSILSESRILTIKNRTWAELHLENFDVAIELPDQVVMDPSTETVGMRLSMTIFRKPGLFLSSEQVETSVPRSPHVNSPVISAAVDGRKIKNLEQKVKLVFKPEKVSDRGATRCVFWDFGRSGGGGWSSSGCTFNGTVRGRHICLCDHLTNFAVLLDFYGDTKSFGEKDNNALSMITIVGVTLSMLSLTCTIFTFIIFKKLRKGRAQQTLFNLSLALLCSQAILLIGLKQTTHYGVCLVVAVLLHYFIMASFMWMMVEAVLQYLIFVKILGTYISRYTLKTMVSAWGVPVIPVVTVLCIDYRQYRGRRDYCWMELEAFYYAFALPVGVIMVFNFALFTVIMSSLMRRPMAGLRNTKNKHSVAETNIKAAFTIFVLLGLTWIFGYLAIEDARLPFQYLFTTLNSLQGVFIFVLLIARRRQVREHWKLLCCRLMSPINRKEKVSATRSSSLSSSFSGSSLATNRKTFSIRSYSTADKSSPPS</sequence>
<dbReference type="InterPro" id="IPR046338">
    <property type="entry name" value="GAIN_dom_sf"/>
</dbReference>
<dbReference type="PROSITE" id="PS50221">
    <property type="entry name" value="GAIN_B"/>
    <property type="match status" value="1"/>
</dbReference>
<dbReference type="Gene3D" id="3.10.100.10">
    <property type="entry name" value="Mannose-Binding Protein A, subunit A"/>
    <property type="match status" value="1"/>
</dbReference>
<evidence type="ECO:0000259" key="8">
    <source>
        <dbReference type="PROSITE" id="PS50041"/>
    </source>
</evidence>
<feature type="region of interest" description="Disordered" evidence="6">
    <location>
        <begin position="939"/>
        <end position="987"/>
    </location>
</feature>
<dbReference type="STRING" id="400727.A0A2T7NUI8"/>
<accession>A0A2T7NUI8</accession>
<feature type="region of interest" description="Disordered" evidence="6">
    <location>
        <begin position="162"/>
        <end position="295"/>
    </location>
</feature>
<feature type="compositionally biased region" description="Polar residues" evidence="6">
    <location>
        <begin position="939"/>
        <end position="948"/>
    </location>
</feature>
<dbReference type="Pfam" id="PF01825">
    <property type="entry name" value="GPS"/>
    <property type="match status" value="1"/>
</dbReference>
<dbReference type="InterPro" id="IPR053066">
    <property type="entry name" value="ADGR_G7"/>
</dbReference>
<keyword evidence="5" id="KW-1015">Disulfide bond</keyword>
<keyword evidence="12" id="KW-1185">Reference proteome</keyword>
<dbReference type="PROSITE" id="PS50041">
    <property type="entry name" value="C_TYPE_LECTIN_2"/>
    <property type="match status" value="1"/>
</dbReference>
<keyword evidence="3 7" id="KW-1133">Transmembrane helix</keyword>
<dbReference type="SMART" id="SM00303">
    <property type="entry name" value="GPS"/>
    <property type="match status" value="1"/>
</dbReference>
<reference evidence="11 12" key="1">
    <citation type="submission" date="2018-04" db="EMBL/GenBank/DDBJ databases">
        <title>The genome of golden apple snail Pomacea canaliculata provides insight into stress tolerance and invasive adaptation.</title>
        <authorList>
            <person name="Liu C."/>
            <person name="Liu B."/>
            <person name="Ren Y."/>
            <person name="Zhang Y."/>
            <person name="Wang H."/>
            <person name="Li S."/>
            <person name="Jiang F."/>
            <person name="Yin L."/>
            <person name="Zhang G."/>
            <person name="Qian W."/>
            <person name="Fan W."/>
        </authorList>
    </citation>
    <scope>NUCLEOTIDE SEQUENCE [LARGE SCALE GENOMIC DNA]</scope>
    <source>
        <strain evidence="11">SZHN2017</strain>
        <tissue evidence="11">Muscle</tissue>
    </source>
</reference>
<evidence type="ECO:0008006" key="13">
    <source>
        <dbReference type="Google" id="ProtNLM"/>
    </source>
</evidence>
<keyword evidence="4 7" id="KW-0472">Membrane</keyword>
<evidence type="ECO:0000256" key="5">
    <source>
        <dbReference type="ARBA" id="ARBA00023157"/>
    </source>
</evidence>
<dbReference type="InterPro" id="IPR000832">
    <property type="entry name" value="GPCR_2_secretin-like"/>
</dbReference>
<gene>
    <name evidence="11" type="ORF">C0Q70_15326</name>
</gene>
<evidence type="ECO:0000259" key="10">
    <source>
        <dbReference type="PROSITE" id="PS50261"/>
    </source>
</evidence>
<dbReference type="SUPFAM" id="SSF81321">
    <property type="entry name" value="Family A G protein-coupled receptor-like"/>
    <property type="match status" value="1"/>
</dbReference>
<evidence type="ECO:0000259" key="9">
    <source>
        <dbReference type="PROSITE" id="PS50221"/>
    </source>
</evidence>
<feature type="compositionally biased region" description="Polar residues" evidence="6">
    <location>
        <begin position="469"/>
        <end position="513"/>
    </location>
</feature>
<feature type="transmembrane region" description="Helical" evidence="7">
    <location>
        <begin position="1956"/>
        <end position="1984"/>
    </location>
</feature>
<evidence type="ECO:0000256" key="1">
    <source>
        <dbReference type="ARBA" id="ARBA00004141"/>
    </source>
</evidence>
<dbReference type="Pfam" id="PF00002">
    <property type="entry name" value="7tm_2"/>
    <property type="match status" value="1"/>
</dbReference>
<dbReference type="InterPro" id="IPR016187">
    <property type="entry name" value="CTDL_fold"/>
</dbReference>
<dbReference type="CDD" id="cd15040">
    <property type="entry name" value="7tmB2_Adhesion"/>
    <property type="match status" value="1"/>
</dbReference>
<evidence type="ECO:0000256" key="2">
    <source>
        <dbReference type="ARBA" id="ARBA00022692"/>
    </source>
</evidence>
<dbReference type="SUPFAM" id="SSF56436">
    <property type="entry name" value="C-type lectin-like"/>
    <property type="match status" value="1"/>
</dbReference>
<dbReference type="PANTHER" id="PTHR47767">
    <property type="entry name" value="ADHESION G PROTEIN-COUPLED RECEPTOR G7"/>
    <property type="match status" value="1"/>
</dbReference>
<feature type="transmembrane region" description="Helical" evidence="7">
    <location>
        <begin position="1811"/>
        <end position="1837"/>
    </location>
</feature>
<feature type="transmembrane region" description="Helical" evidence="7">
    <location>
        <begin position="2032"/>
        <end position="2054"/>
    </location>
</feature>
<evidence type="ECO:0000313" key="12">
    <source>
        <dbReference type="Proteomes" id="UP000245119"/>
    </source>
</evidence>
<evidence type="ECO:0000313" key="11">
    <source>
        <dbReference type="EMBL" id="PVD24840.1"/>
    </source>
</evidence>
<comment type="caution">
    <text evidence="11">The sequence shown here is derived from an EMBL/GenBank/DDBJ whole genome shotgun (WGS) entry which is preliminary data.</text>
</comment>
<feature type="domain" description="C-type lectin" evidence="8">
    <location>
        <begin position="1054"/>
        <end position="1150"/>
    </location>
</feature>
<feature type="transmembrane region" description="Helical" evidence="7">
    <location>
        <begin position="1849"/>
        <end position="1866"/>
    </location>
</feature>
<evidence type="ECO:0000256" key="7">
    <source>
        <dbReference type="SAM" id="Phobius"/>
    </source>
</evidence>
<dbReference type="Gene3D" id="2.60.220.50">
    <property type="match status" value="1"/>
</dbReference>
<feature type="region of interest" description="Disordered" evidence="6">
    <location>
        <begin position="450"/>
        <end position="513"/>
    </location>
</feature>
<feature type="transmembrane region" description="Helical" evidence="7">
    <location>
        <begin position="2005"/>
        <end position="2026"/>
    </location>
</feature>
<feature type="transmembrane region" description="Helical" evidence="7">
    <location>
        <begin position="1872"/>
        <end position="1896"/>
    </location>
</feature>
<dbReference type="PRINTS" id="PR00249">
    <property type="entry name" value="GPCRSECRETIN"/>
</dbReference>
<dbReference type="InterPro" id="IPR017981">
    <property type="entry name" value="GPCR_2-like_7TM"/>
</dbReference>
<dbReference type="InterPro" id="IPR000203">
    <property type="entry name" value="GPS"/>
</dbReference>
<dbReference type="OrthoDB" id="6153123at2759"/>
<feature type="transmembrane region" description="Helical" evidence="7">
    <location>
        <begin position="1916"/>
        <end position="1936"/>
    </location>
</feature>
<feature type="compositionally biased region" description="Basic and acidic residues" evidence="6">
    <location>
        <begin position="168"/>
        <end position="180"/>
    </location>
</feature>
<dbReference type="Proteomes" id="UP000245119">
    <property type="component" value="Linkage Group LG9"/>
</dbReference>
<dbReference type="InterPro" id="IPR057244">
    <property type="entry name" value="GAIN_B"/>
</dbReference>
<dbReference type="EMBL" id="PZQS01000009">
    <property type="protein sequence ID" value="PVD24840.1"/>
    <property type="molecule type" value="Genomic_DNA"/>
</dbReference>
<feature type="compositionally biased region" description="Polar residues" evidence="6">
    <location>
        <begin position="260"/>
        <end position="282"/>
    </location>
</feature>
<dbReference type="PROSITE" id="PS50261">
    <property type="entry name" value="G_PROTEIN_RECEP_F2_4"/>
    <property type="match status" value="1"/>
</dbReference>
<dbReference type="GO" id="GO:0007166">
    <property type="term" value="P:cell surface receptor signaling pathway"/>
    <property type="evidence" value="ECO:0007669"/>
    <property type="project" value="InterPro"/>
</dbReference>
<dbReference type="SMART" id="SM00034">
    <property type="entry name" value="CLECT"/>
    <property type="match status" value="1"/>
</dbReference>
<evidence type="ECO:0000256" key="4">
    <source>
        <dbReference type="ARBA" id="ARBA00023136"/>
    </source>
</evidence>
<comment type="subcellular location">
    <subcellularLocation>
        <location evidence="1">Membrane</location>
        <topology evidence="1">Multi-pass membrane protein</topology>
    </subcellularLocation>
</comment>
<feature type="compositionally biased region" description="Low complexity" evidence="6">
    <location>
        <begin position="283"/>
        <end position="295"/>
    </location>
</feature>
<feature type="domain" description="G-protein coupled receptors family 2 profile 2" evidence="10">
    <location>
        <begin position="1812"/>
        <end position="2056"/>
    </location>
</feature>
<feature type="compositionally biased region" description="Polar residues" evidence="6">
    <location>
        <begin position="201"/>
        <end position="225"/>
    </location>
</feature>
<keyword evidence="2 7" id="KW-0812">Transmembrane</keyword>
<dbReference type="GO" id="GO:0016020">
    <property type="term" value="C:membrane"/>
    <property type="evidence" value="ECO:0007669"/>
    <property type="project" value="UniProtKB-SubCell"/>
</dbReference>
<dbReference type="GO" id="GO:0004930">
    <property type="term" value="F:G protein-coupled receptor activity"/>
    <property type="evidence" value="ECO:0007669"/>
    <property type="project" value="InterPro"/>
</dbReference>
<protein>
    <recommendedName>
        <fullName evidence="13">G-protein coupled receptors family 2 profile 2 domain-containing protein</fullName>
    </recommendedName>
</protein>